<dbReference type="GO" id="GO:0019303">
    <property type="term" value="P:D-ribose catabolic process"/>
    <property type="evidence" value="ECO:0007669"/>
    <property type="project" value="UniProtKB-UniRule"/>
</dbReference>
<dbReference type="PRINTS" id="PR00990">
    <property type="entry name" value="RIBOKINASE"/>
</dbReference>
<dbReference type="SUPFAM" id="SSF53613">
    <property type="entry name" value="Ribokinase-like"/>
    <property type="match status" value="1"/>
</dbReference>
<proteinExistence type="inferred from homology"/>
<dbReference type="InterPro" id="IPR002139">
    <property type="entry name" value="Ribo/fructo_kinase"/>
</dbReference>
<feature type="binding site" evidence="9">
    <location>
        <position position="155"/>
    </location>
    <ligand>
        <name>substrate</name>
    </ligand>
</feature>
<evidence type="ECO:0000256" key="2">
    <source>
        <dbReference type="ARBA" id="ARBA00022723"/>
    </source>
</evidence>
<dbReference type="HAMAP" id="MF_01987">
    <property type="entry name" value="Ribokinase"/>
    <property type="match status" value="1"/>
</dbReference>
<comment type="catalytic activity">
    <reaction evidence="9">
        <text>D-ribose + ATP = D-ribose 5-phosphate + ADP + H(+)</text>
        <dbReference type="Rhea" id="RHEA:13697"/>
        <dbReference type="ChEBI" id="CHEBI:15378"/>
        <dbReference type="ChEBI" id="CHEBI:30616"/>
        <dbReference type="ChEBI" id="CHEBI:47013"/>
        <dbReference type="ChEBI" id="CHEBI:78346"/>
        <dbReference type="ChEBI" id="CHEBI:456216"/>
        <dbReference type="EC" id="2.7.1.15"/>
    </reaction>
</comment>
<keyword evidence="4 9" id="KW-0418">Kinase</keyword>
<dbReference type="Gene3D" id="3.40.1190.20">
    <property type="match status" value="1"/>
</dbReference>
<keyword evidence="9" id="KW-0963">Cytoplasm</keyword>
<feature type="binding site" evidence="9">
    <location>
        <position position="304"/>
    </location>
    <ligand>
        <name>K(+)</name>
        <dbReference type="ChEBI" id="CHEBI:29103"/>
    </ligand>
</feature>
<evidence type="ECO:0000313" key="13">
    <source>
        <dbReference type="Proteomes" id="UP000641588"/>
    </source>
</evidence>
<keyword evidence="13" id="KW-1185">Reference proteome</keyword>
<dbReference type="InterPro" id="IPR011611">
    <property type="entry name" value="PfkB_dom"/>
</dbReference>
<comment type="similarity">
    <text evidence="9">Belongs to the carbohydrate kinase PfkB family. Ribokinase subfamily.</text>
</comment>
<comment type="subunit">
    <text evidence="9">Homodimer.</text>
</comment>
<comment type="caution">
    <text evidence="9">Lacks conserved residue(s) required for the propagation of feature annotation.</text>
</comment>
<keyword evidence="6 9" id="KW-0460">Magnesium</keyword>
<dbReference type="CDD" id="cd01174">
    <property type="entry name" value="ribokinase"/>
    <property type="match status" value="1"/>
</dbReference>
<evidence type="ECO:0000256" key="9">
    <source>
        <dbReference type="HAMAP-Rule" id="MF_01987"/>
    </source>
</evidence>
<feature type="binding site" evidence="9">
    <location>
        <begin position="268"/>
        <end position="269"/>
    </location>
    <ligand>
        <name>ATP</name>
        <dbReference type="ChEBI" id="CHEBI:30616"/>
    </ligand>
</feature>
<gene>
    <name evidence="9 12" type="primary">rbsK</name>
    <name evidence="12" type="ORF">GC093_31675</name>
</gene>
<feature type="binding site" evidence="9">
    <location>
        <begin position="236"/>
        <end position="241"/>
    </location>
    <ligand>
        <name>ATP</name>
        <dbReference type="ChEBI" id="CHEBI:30616"/>
    </ligand>
</feature>
<comment type="cofactor">
    <cofactor evidence="9">
        <name>Mg(2+)</name>
        <dbReference type="ChEBI" id="CHEBI:18420"/>
    </cofactor>
    <text evidence="9">Requires a divalent cation, most likely magnesium in vivo, as an electrophilic catalyst to aid phosphoryl group transfer. It is the chelate of the metal and the nucleotide that is the actual substrate.</text>
</comment>
<dbReference type="AlphaFoldDB" id="A0A972H7D2"/>
<evidence type="ECO:0000256" key="10">
    <source>
        <dbReference type="NCBIfam" id="TIGR02152"/>
    </source>
</evidence>
<keyword evidence="2 9" id="KW-0479">Metal-binding</keyword>
<dbReference type="InterPro" id="IPR029056">
    <property type="entry name" value="Ribokinase-like"/>
</dbReference>
<dbReference type="NCBIfam" id="TIGR02152">
    <property type="entry name" value="D_ribokin_bact"/>
    <property type="match status" value="1"/>
</dbReference>
<comment type="pathway">
    <text evidence="9">Carbohydrate metabolism; D-ribose degradation; D-ribose 5-phosphate from beta-D-ribopyranose: step 2/2.</text>
</comment>
<dbReference type="GO" id="GO:0005524">
    <property type="term" value="F:ATP binding"/>
    <property type="evidence" value="ECO:0007669"/>
    <property type="project" value="UniProtKB-UniRule"/>
</dbReference>
<keyword evidence="5 9" id="KW-0067">ATP-binding</keyword>
<keyword evidence="7 9" id="KW-0630">Potassium</keyword>
<feature type="binding site" evidence="9">
    <location>
        <begin position="55"/>
        <end position="59"/>
    </location>
    <ligand>
        <name>substrate</name>
    </ligand>
</feature>
<dbReference type="InterPro" id="IPR011877">
    <property type="entry name" value="Ribokinase"/>
</dbReference>
<evidence type="ECO:0000313" key="12">
    <source>
        <dbReference type="EMBL" id="NOU97756.1"/>
    </source>
</evidence>
<comment type="caution">
    <text evidence="12">The sequence shown here is derived from an EMBL/GenBank/DDBJ whole genome shotgun (WGS) entry which is preliminary data.</text>
</comment>
<feature type="binding site" evidence="9">
    <location>
        <position position="199"/>
    </location>
    <ligand>
        <name>ATP</name>
        <dbReference type="ChEBI" id="CHEBI:30616"/>
    </ligand>
</feature>
<dbReference type="PANTHER" id="PTHR10584:SF166">
    <property type="entry name" value="RIBOKINASE"/>
    <property type="match status" value="1"/>
</dbReference>
<feature type="binding site" evidence="9">
    <location>
        <position position="269"/>
    </location>
    <ligand>
        <name>substrate</name>
    </ligand>
</feature>
<evidence type="ECO:0000256" key="6">
    <source>
        <dbReference type="ARBA" id="ARBA00022842"/>
    </source>
</evidence>
<feature type="binding site" evidence="9">
    <location>
        <begin position="27"/>
        <end position="29"/>
    </location>
    <ligand>
        <name>substrate</name>
    </ligand>
</feature>
<feature type="domain" description="Carbohydrate kinase PfkB" evidence="11">
    <location>
        <begin position="17"/>
        <end position="311"/>
    </location>
</feature>
<evidence type="ECO:0000256" key="8">
    <source>
        <dbReference type="ARBA" id="ARBA00023277"/>
    </source>
</evidence>
<name>A0A972H7D2_9BACL</name>
<dbReference type="PANTHER" id="PTHR10584">
    <property type="entry name" value="SUGAR KINASE"/>
    <property type="match status" value="1"/>
</dbReference>
<feature type="active site" description="Proton acceptor" evidence="9">
    <location>
        <position position="269"/>
    </location>
</feature>
<evidence type="ECO:0000259" key="11">
    <source>
        <dbReference type="Pfam" id="PF00294"/>
    </source>
</evidence>
<evidence type="ECO:0000256" key="1">
    <source>
        <dbReference type="ARBA" id="ARBA00022679"/>
    </source>
</evidence>
<evidence type="ECO:0000256" key="4">
    <source>
        <dbReference type="ARBA" id="ARBA00022777"/>
    </source>
</evidence>
<evidence type="ECO:0000256" key="7">
    <source>
        <dbReference type="ARBA" id="ARBA00022958"/>
    </source>
</evidence>
<feature type="binding site" evidence="9">
    <location>
        <position position="265"/>
    </location>
    <ligand>
        <name>K(+)</name>
        <dbReference type="ChEBI" id="CHEBI:29103"/>
    </ligand>
</feature>
<comment type="function">
    <text evidence="9">Catalyzes the phosphorylation of ribose at O-5 in a reaction requiring ATP and magnesium. The resulting D-ribose-5-phosphate can then be used either for sythesis of nucleotides, histidine, and tryptophan, or as a component of the pentose phosphate pathway.</text>
</comment>
<dbReference type="Proteomes" id="UP000641588">
    <property type="component" value="Unassembled WGS sequence"/>
</dbReference>
<dbReference type="GO" id="GO:0046872">
    <property type="term" value="F:metal ion binding"/>
    <property type="evidence" value="ECO:0007669"/>
    <property type="project" value="UniProtKB-KW"/>
</dbReference>
<dbReference type="EMBL" id="WHOD01000121">
    <property type="protein sequence ID" value="NOU97756.1"/>
    <property type="molecule type" value="Genomic_DNA"/>
</dbReference>
<reference evidence="12" key="1">
    <citation type="submission" date="2019-10" db="EMBL/GenBank/DDBJ databases">
        <title>Description of Paenibacillus glebae sp. nov.</title>
        <authorList>
            <person name="Carlier A."/>
            <person name="Qi S."/>
        </authorList>
    </citation>
    <scope>NUCLEOTIDE SEQUENCE</scope>
    <source>
        <strain evidence="12">LMG 31456</strain>
    </source>
</reference>
<evidence type="ECO:0000256" key="3">
    <source>
        <dbReference type="ARBA" id="ARBA00022741"/>
    </source>
</evidence>
<sequence length="326" mass="34900">MERQKSVWPIQREVVSMENIVVVGSINMDFVCYIRKLPLPGETVQSYKTETKSGGKGANQAVAAALSGGKVTLVGAVGNDFYSRDIVSGLKSFQVNTDRILWKDSDIGTAFIAVDESGQNSIVLSEGANGCLTVEDLVILPELFAESSVLLVQNEIPWNCTRFALEAAKQQGIQTYVNPAPALAIPEEVFPLIDVLILNESEAEYITSVKLNEDLSNVKQAASQILASGVREVIVTLGENGSFYMNKEEEVIFTPAFSVNTVDTTAAGDTFIGSLIVARQQGLAIRDALQQASAASAIAVSRAGAQESIPTADEVHLFLNNNKAGN</sequence>
<feature type="binding site" evidence="9">
    <location>
        <position position="263"/>
    </location>
    <ligand>
        <name>K(+)</name>
        <dbReference type="ChEBI" id="CHEBI:29103"/>
    </ligand>
</feature>
<dbReference type="Pfam" id="PF00294">
    <property type="entry name" value="PfkB"/>
    <property type="match status" value="1"/>
</dbReference>
<keyword evidence="1 9" id="KW-0808">Transferase</keyword>
<feature type="binding site" evidence="9">
    <location>
        <position position="308"/>
    </location>
    <ligand>
        <name>K(+)</name>
        <dbReference type="ChEBI" id="CHEBI:29103"/>
    </ligand>
</feature>
<comment type="activity regulation">
    <text evidence="9">Activated by a monovalent cation that binds near, but not in, the active site. The most likely occupant of the site in vivo is potassium. Ion binding induces a conformational change that may alter substrate affinity.</text>
</comment>
<keyword evidence="8 9" id="KW-0119">Carbohydrate metabolism</keyword>
<keyword evidence="3 9" id="KW-0547">Nucleotide-binding</keyword>
<dbReference type="GO" id="GO:0004747">
    <property type="term" value="F:ribokinase activity"/>
    <property type="evidence" value="ECO:0007669"/>
    <property type="project" value="UniProtKB-UniRule"/>
</dbReference>
<organism evidence="12 13">
    <name type="scientific">Paenibacillus foliorum</name>
    <dbReference type="NCBI Taxonomy" id="2654974"/>
    <lineage>
        <taxon>Bacteria</taxon>
        <taxon>Bacillati</taxon>
        <taxon>Bacillota</taxon>
        <taxon>Bacilli</taxon>
        <taxon>Bacillales</taxon>
        <taxon>Paenibacillaceae</taxon>
        <taxon>Paenibacillus</taxon>
    </lineage>
</organism>
<feature type="binding site" evidence="9">
    <location>
        <position position="302"/>
    </location>
    <ligand>
        <name>K(+)</name>
        <dbReference type="ChEBI" id="CHEBI:29103"/>
    </ligand>
</feature>
<dbReference type="GO" id="GO:0005829">
    <property type="term" value="C:cytosol"/>
    <property type="evidence" value="ECO:0007669"/>
    <property type="project" value="TreeGrafter"/>
</dbReference>
<comment type="subcellular location">
    <subcellularLocation>
        <location evidence="9">Cytoplasm</location>
    </subcellularLocation>
</comment>
<feature type="binding site" evidence="9">
    <location>
        <position position="299"/>
    </location>
    <ligand>
        <name>K(+)</name>
        <dbReference type="ChEBI" id="CHEBI:29103"/>
    </ligand>
</feature>
<dbReference type="EC" id="2.7.1.15" evidence="9 10"/>
<evidence type="ECO:0000256" key="5">
    <source>
        <dbReference type="ARBA" id="ARBA00022840"/>
    </source>
</evidence>
<protein>
    <recommendedName>
        <fullName evidence="9 10">Ribokinase</fullName>
        <shortName evidence="9">RK</shortName>
        <ecNumber evidence="9 10">2.7.1.15</ecNumber>
    </recommendedName>
</protein>
<accession>A0A972H7D2</accession>